<protein>
    <submittedName>
        <fullName evidence="1">Uncharacterized protein</fullName>
    </submittedName>
</protein>
<keyword evidence="2" id="KW-1185">Reference proteome</keyword>
<gene>
    <name evidence="1" type="ORF">DSO57_1022141</name>
</gene>
<reference evidence="1" key="1">
    <citation type="submission" date="2022-04" db="EMBL/GenBank/DDBJ databases">
        <title>Genome of the entomopathogenic fungus Entomophthora muscae.</title>
        <authorList>
            <person name="Elya C."/>
            <person name="Lovett B.R."/>
            <person name="Lee E."/>
            <person name="Macias A.M."/>
            <person name="Hajek A.E."/>
            <person name="De Bivort B.L."/>
            <person name="Kasson M.T."/>
            <person name="De Fine Licht H.H."/>
            <person name="Stajich J.E."/>
        </authorList>
    </citation>
    <scope>NUCLEOTIDE SEQUENCE</scope>
    <source>
        <strain evidence="1">Berkeley</strain>
    </source>
</reference>
<dbReference type="Proteomes" id="UP001165960">
    <property type="component" value="Unassembled WGS sequence"/>
</dbReference>
<proteinExistence type="predicted"/>
<dbReference type="EMBL" id="QTSX02000820">
    <property type="protein sequence ID" value="KAJ9084654.1"/>
    <property type="molecule type" value="Genomic_DNA"/>
</dbReference>
<accession>A0ACC2UC72</accession>
<organism evidence="1 2">
    <name type="scientific">Entomophthora muscae</name>
    <dbReference type="NCBI Taxonomy" id="34485"/>
    <lineage>
        <taxon>Eukaryota</taxon>
        <taxon>Fungi</taxon>
        <taxon>Fungi incertae sedis</taxon>
        <taxon>Zoopagomycota</taxon>
        <taxon>Entomophthoromycotina</taxon>
        <taxon>Entomophthoromycetes</taxon>
        <taxon>Entomophthorales</taxon>
        <taxon>Entomophthoraceae</taxon>
        <taxon>Entomophthora</taxon>
    </lineage>
</organism>
<name>A0ACC2UC72_9FUNG</name>
<sequence length="109" mass="11814">MLYALDDLPIQAHGFFITSKLLVESPVSNGKDSFVPITYSEPTPDPSLVYLETPALSPKPKVSPSPKALAPSELSVWLVSGHGVECFLSHPLFFLVHLVPLQAVIPVVH</sequence>
<comment type="caution">
    <text evidence="1">The sequence shown here is derived from an EMBL/GenBank/DDBJ whole genome shotgun (WGS) entry which is preliminary data.</text>
</comment>
<evidence type="ECO:0000313" key="1">
    <source>
        <dbReference type="EMBL" id="KAJ9084654.1"/>
    </source>
</evidence>
<evidence type="ECO:0000313" key="2">
    <source>
        <dbReference type="Proteomes" id="UP001165960"/>
    </source>
</evidence>